<reference evidence="1 2" key="2">
    <citation type="submission" date="2009-02" db="EMBL/GenBank/DDBJ databases">
        <title>Draft genome sequence of Blautia hydrogenotrophica DSM 10507 (Ruminococcus hydrogenotrophicus DSM 10507).</title>
        <authorList>
            <person name="Sudarsanam P."/>
            <person name="Ley R."/>
            <person name="Guruge J."/>
            <person name="Turnbaugh P.J."/>
            <person name="Mahowald M."/>
            <person name="Liep D."/>
            <person name="Gordon J."/>
        </authorList>
    </citation>
    <scope>NUCLEOTIDE SEQUENCE [LARGE SCALE GENOMIC DNA]</scope>
    <source>
        <strain evidence="2">DSM 10507 / JCM 14656 / S5a33</strain>
    </source>
</reference>
<organism evidence="1 2">
    <name type="scientific">Blautia hydrogenotrophica (strain DSM 10507 / JCM 14656 / S5a33)</name>
    <name type="common">Ruminococcus hydrogenotrophicus</name>
    <dbReference type="NCBI Taxonomy" id="476272"/>
    <lineage>
        <taxon>Bacteria</taxon>
        <taxon>Bacillati</taxon>
        <taxon>Bacillota</taxon>
        <taxon>Clostridia</taxon>
        <taxon>Lachnospirales</taxon>
        <taxon>Lachnospiraceae</taxon>
        <taxon>Blautia</taxon>
    </lineage>
</organism>
<accession>C0CRV0</accession>
<comment type="caution">
    <text evidence="1">The sequence shown here is derived from an EMBL/GenBank/DDBJ whole genome shotgun (WGS) entry which is preliminary data.</text>
</comment>
<dbReference type="HOGENOM" id="CLU_3115098_0_0_9"/>
<evidence type="ECO:0000313" key="1">
    <source>
        <dbReference type="EMBL" id="EEG47520.1"/>
    </source>
</evidence>
<evidence type="ECO:0000313" key="2">
    <source>
        <dbReference type="Proteomes" id="UP000003100"/>
    </source>
</evidence>
<proteinExistence type="predicted"/>
<keyword evidence="2" id="KW-1185">Reference proteome</keyword>
<protein>
    <submittedName>
        <fullName evidence="1">Uncharacterized protein</fullName>
    </submittedName>
</protein>
<dbReference type="AlphaFoldDB" id="C0CRV0"/>
<sequence length="50" mass="5384">MLGGMDEKKGAVLCIHIRSSKKIFTRASVQSVLEPSAGTVRLKWGACIPI</sequence>
<name>C0CRV0_BLAHS</name>
<gene>
    <name evidence="1" type="ORF">RUMHYD_03616</name>
</gene>
<reference evidence="1 2" key="1">
    <citation type="submission" date="2009-01" db="EMBL/GenBank/DDBJ databases">
        <authorList>
            <person name="Fulton L."/>
            <person name="Clifton S."/>
            <person name="Fulton B."/>
            <person name="Xu J."/>
            <person name="Minx P."/>
            <person name="Pepin K.H."/>
            <person name="Johnson M."/>
            <person name="Bhonagiri V."/>
            <person name="Nash W.E."/>
            <person name="Mardis E.R."/>
            <person name="Wilson R.K."/>
        </authorList>
    </citation>
    <scope>NUCLEOTIDE SEQUENCE [LARGE SCALE GENOMIC DNA]</scope>
    <source>
        <strain evidence="2">DSM 10507 / JCM 14656 / S5a33</strain>
    </source>
</reference>
<dbReference type="Proteomes" id="UP000003100">
    <property type="component" value="Unassembled WGS sequence"/>
</dbReference>
<dbReference type="EMBL" id="ACBZ01000190">
    <property type="protein sequence ID" value="EEG47520.1"/>
    <property type="molecule type" value="Genomic_DNA"/>
</dbReference>